<proteinExistence type="predicted"/>
<organism evidence="1 2">
    <name type="scientific">Thalictrum thalictroides</name>
    <name type="common">Rue-anemone</name>
    <name type="synonym">Anemone thalictroides</name>
    <dbReference type="NCBI Taxonomy" id="46969"/>
    <lineage>
        <taxon>Eukaryota</taxon>
        <taxon>Viridiplantae</taxon>
        <taxon>Streptophyta</taxon>
        <taxon>Embryophyta</taxon>
        <taxon>Tracheophyta</taxon>
        <taxon>Spermatophyta</taxon>
        <taxon>Magnoliopsida</taxon>
        <taxon>Ranunculales</taxon>
        <taxon>Ranunculaceae</taxon>
        <taxon>Thalictroideae</taxon>
        <taxon>Thalictrum</taxon>
    </lineage>
</organism>
<keyword evidence="2" id="KW-1185">Reference proteome</keyword>
<accession>A0A7J6WGJ6</accession>
<dbReference type="AlphaFoldDB" id="A0A7J6WGJ6"/>
<evidence type="ECO:0000313" key="2">
    <source>
        <dbReference type="Proteomes" id="UP000554482"/>
    </source>
</evidence>
<protein>
    <submittedName>
        <fullName evidence="1">Uncharacterized protein</fullName>
    </submittedName>
</protein>
<dbReference type="Proteomes" id="UP000554482">
    <property type="component" value="Unassembled WGS sequence"/>
</dbReference>
<dbReference type="EMBL" id="JABWDY010016892">
    <property type="protein sequence ID" value="KAF5195750.1"/>
    <property type="molecule type" value="Genomic_DNA"/>
</dbReference>
<comment type="caution">
    <text evidence="1">The sequence shown here is derived from an EMBL/GenBank/DDBJ whole genome shotgun (WGS) entry which is preliminary data.</text>
</comment>
<gene>
    <name evidence="1" type="ORF">FRX31_014663</name>
</gene>
<evidence type="ECO:0000313" key="1">
    <source>
        <dbReference type="EMBL" id="KAF5195750.1"/>
    </source>
</evidence>
<reference evidence="1 2" key="1">
    <citation type="submission" date="2020-06" db="EMBL/GenBank/DDBJ databases">
        <title>Transcriptomic and genomic resources for Thalictrum thalictroides and T. hernandezii: Facilitating candidate gene discovery in an emerging model plant lineage.</title>
        <authorList>
            <person name="Arias T."/>
            <person name="Riano-Pachon D.M."/>
            <person name="Di Stilio V.S."/>
        </authorList>
    </citation>
    <scope>NUCLEOTIDE SEQUENCE [LARGE SCALE GENOMIC DNA]</scope>
    <source>
        <strain evidence="2">cv. WT478/WT964</strain>
        <tissue evidence="1">Leaves</tissue>
    </source>
</reference>
<name>A0A7J6WGJ6_THATH</name>
<dbReference type="OrthoDB" id="10250600at2759"/>
<sequence>LPLLCETGRRLFYFSRILKVQFLLRFAVMVNQNMKGCTHPLGNIVGEIQSEDKKLLNVNAESLRSLIYEIAARSSKLTPSALFLSILRQDPEIHWRATD</sequence>
<feature type="non-terminal residue" evidence="1">
    <location>
        <position position="1"/>
    </location>
</feature>